<name>A0A0B2Q557_GLYSO</name>
<dbReference type="PANTHER" id="PTHR18952:SF271">
    <property type="entry name" value="ALPHA CARBONIC ANHYDRASE 4-RELATED"/>
    <property type="match status" value="1"/>
</dbReference>
<evidence type="ECO:0000256" key="8">
    <source>
        <dbReference type="ARBA" id="ARBA00022833"/>
    </source>
</evidence>
<evidence type="ECO:0000256" key="12">
    <source>
        <dbReference type="RuleBase" id="RU367011"/>
    </source>
</evidence>
<dbReference type="InterPro" id="IPR018338">
    <property type="entry name" value="Carbonic_anhydrase_a-class_CS"/>
</dbReference>
<evidence type="ECO:0000256" key="7">
    <source>
        <dbReference type="ARBA" id="ARBA00022729"/>
    </source>
</evidence>
<accession>A0A0B2Q557</accession>
<dbReference type="GO" id="GO:0008270">
    <property type="term" value="F:zinc ion binding"/>
    <property type="evidence" value="ECO:0007669"/>
    <property type="project" value="UniProtKB-UniRule"/>
</dbReference>
<dbReference type="InterPro" id="IPR036398">
    <property type="entry name" value="CA_dom_sf"/>
</dbReference>
<dbReference type="PROSITE" id="PS00162">
    <property type="entry name" value="ALPHA_CA_1"/>
    <property type="match status" value="1"/>
</dbReference>
<feature type="chain" id="PRO_5025099262" description="Carbonic anhydrase" evidence="12">
    <location>
        <begin position="29"/>
        <end position="275"/>
    </location>
</feature>
<dbReference type="Proteomes" id="UP000053555">
    <property type="component" value="Unassembled WGS sequence"/>
</dbReference>
<dbReference type="Gene3D" id="3.10.200.10">
    <property type="entry name" value="Alpha carbonic anhydrase"/>
    <property type="match status" value="1"/>
</dbReference>
<dbReference type="FunFam" id="3.10.200.10:FF:000007">
    <property type="entry name" value="Alpha carbonic anhydrase 3"/>
    <property type="match status" value="1"/>
</dbReference>
<evidence type="ECO:0000256" key="4">
    <source>
        <dbReference type="ARBA" id="ARBA00006365"/>
    </source>
</evidence>
<evidence type="ECO:0000256" key="10">
    <source>
        <dbReference type="ARBA" id="ARBA00023239"/>
    </source>
</evidence>
<dbReference type="InterPro" id="IPR041891">
    <property type="entry name" value="Alpha_CA_prokaryot-like"/>
</dbReference>
<evidence type="ECO:0000256" key="6">
    <source>
        <dbReference type="ARBA" id="ARBA00022723"/>
    </source>
</evidence>
<dbReference type="GO" id="GO:0004089">
    <property type="term" value="F:carbonate dehydratase activity"/>
    <property type="evidence" value="ECO:0007669"/>
    <property type="project" value="UniProtKB-UniRule"/>
</dbReference>
<comment type="cofactor">
    <cofactor evidence="1 12">
        <name>Zn(2+)</name>
        <dbReference type="ChEBI" id="CHEBI:29105"/>
    </cofactor>
</comment>
<comment type="similarity">
    <text evidence="12">Belongs to the alpha-carbonic anhydrase family.</text>
</comment>
<comment type="catalytic activity">
    <reaction evidence="11 12">
        <text>hydrogencarbonate + H(+) = CO2 + H2O</text>
        <dbReference type="Rhea" id="RHEA:10748"/>
        <dbReference type="ChEBI" id="CHEBI:15377"/>
        <dbReference type="ChEBI" id="CHEBI:15378"/>
        <dbReference type="ChEBI" id="CHEBI:16526"/>
        <dbReference type="ChEBI" id="CHEBI:17544"/>
        <dbReference type="EC" id="4.2.1.1"/>
    </reaction>
</comment>
<dbReference type="AlphaFoldDB" id="A0A0B2Q557"/>
<comment type="function">
    <text evidence="2 12">Reversible hydration of carbon dioxide.</text>
</comment>
<evidence type="ECO:0000259" key="13">
    <source>
        <dbReference type="PROSITE" id="PS51144"/>
    </source>
</evidence>
<dbReference type="CDD" id="cd03124">
    <property type="entry name" value="alpha_CA_prokaryotic_like"/>
    <property type="match status" value="1"/>
</dbReference>
<dbReference type="EC" id="4.2.1.1" evidence="5 12"/>
<gene>
    <name evidence="14" type="ORF">glysoja_024072</name>
</gene>
<evidence type="ECO:0000256" key="3">
    <source>
        <dbReference type="ARBA" id="ARBA00004470"/>
    </source>
</evidence>
<evidence type="ECO:0000256" key="9">
    <source>
        <dbReference type="ARBA" id="ARBA00023180"/>
    </source>
</evidence>
<feature type="signal peptide" evidence="12">
    <location>
        <begin position="1"/>
        <end position="28"/>
    </location>
</feature>
<dbReference type="SUPFAM" id="SSF51069">
    <property type="entry name" value="Carbonic anhydrase"/>
    <property type="match status" value="1"/>
</dbReference>
<keyword evidence="7 12" id="KW-0732">Signal</keyword>
<reference evidence="14" key="1">
    <citation type="submission" date="2014-07" db="EMBL/GenBank/DDBJ databases">
        <title>Identification of a novel salt tolerance gene in wild soybean by whole-genome sequencing.</title>
        <authorList>
            <person name="Lam H.-M."/>
            <person name="Qi X."/>
            <person name="Li M.-W."/>
            <person name="Liu X."/>
            <person name="Xie M."/>
            <person name="Ni M."/>
            <person name="Xu X."/>
        </authorList>
    </citation>
    <scope>NUCLEOTIDE SEQUENCE [LARGE SCALE GENOMIC DNA]</scope>
    <source>
        <tissue evidence="14">Root</tissue>
    </source>
</reference>
<evidence type="ECO:0000256" key="2">
    <source>
        <dbReference type="ARBA" id="ARBA00002904"/>
    </source>
</evidence>
<dbReference type="Pfam" id="PF00194">
    <property type="entry name" value="Carb_anhydrase"/>
    <property type="match status" value="1"/>
</dbReference>
<comment type="subcellular location">
    <subcellularLocation>
        <location evidence="3">Plastid</location>
        <location evidence="3">Chloroplast stroma</location>
    </subcellularLocation>
</comment>
<keyword evidence="9" id="KW-0325">Glycoprotein</keyword>
<evidence type="ECO:0000256" key="1">
    <source>
        <dbReference type="ARBA" id="ARBA00001947"/>
    </source>
</evidence>
<dbReference type="InterPro" id="IPR001148">
    <property type="entry name" value="CA_dom"/>
</dbReference>
<dbReference type="GO" id="GO:0006730">
    <property type="term" value="P:one-carbon metabolic process"/>
    <property type="evidence" value="ECO:0007669"/>
    <property type="project" value="TreeGrafter"/>
</dbReference>
<evidence type="ECO:0000256" key="11">
    <source>
        <dbReference type="ARBA" id="ARBA00048348"/>
    </source>
</evidence>
<organism evidence="14">
    <name type="scientific">Glycine soja</name>
    <name type="common">Wild soybean</name>
    <dbReference type="NCBI Taxonomy" id="3848"/>
    <lineage>
        <taxon>Eukaryota</taxon>
        <taxon>Viridiplantae</taxon>
        <taxon>Streptophyta</taxon>
        <taxon>Embryophyta</taxon>
        <taxon>Tracheophyta</taxon>
        <taxon>Spermatophyta</taxon>
        <taxon>Magnoliopsida</taxon>
        <taxon>eudicotyledons</taxon>
        <taxon>Gunneridae</taxon>
        <taxon>Pentapetalae</taxon>
        <taxon>rosids</taxon>
        <taxon>fabids</taxon>
        <taxon>Fabales</taxon>
        <taxon>Fabaceae</taxon>
        <taxon>Papilionoideae</taxon>
        <taxon>50 kb inversion clade</taxon>
        <taxon>NPAAA clade</taxon>
        <taxon>indigoferoid/millettioid clade</taxon>
        <taxon>Phaseoleae</taxon>
        <taxon>Glycine</taxon>
        <taxon>Glycine subgen. Soja</taxon>
    </lineage>
</organism>
<dbReference type="SMART" id="SM01057">
    <property type="entry name" value="Carb_anhydrase"/>
    <property type="match status" value="1"/>
</dbReference>
<dbReference type="EMBL" id="KN661445">
    <property type="protein sequence ID" value="KHN14952.1"/>
    <property type="molecule type" value="Genomic_DNA"/>
</dbReference>
<dbReference type="PANTHER" id="PTHR18952">
    <property type="entry name" value="CARBONIC ANHYDRASE"/>
    <property type="match status" value="1"/>
</dbReference>
<feature type="domain" description="Alpha-carbonic anhydrase" evidence="13">
    <location>
        <begin position="36"/>
        <end position="267"/>
    </location>
</feature>
<evidence type="ECO:0000313" key="14">
    <source>
        <dbReference type="EMBL" id="KHN14952.1"/>
    </source>
</evidence>
<dbReference type="PROSITE" id="PS51144">
    <property type="entry name" value="ALPHA_CA_2"/>
    <property type="match status" value="1"/>
</dbReference>
<sequence>MTLPTNLNFFYVFLPMLILYSSSFLASASDSKAEDEKFTYAIGSSTGPENWWRVNQKWKTCGDGKLQSPIDLLDQRVQELPQLGKLKKAYKSAPAVLKNSGHDIVLEWKGDAGHLNINETYYNLIQCHWHTPSEHTLNGTKFDLELHAVHKSSKGEFAVIGILYKIGSPDPFFSKLLNDIKSSVDKDIDVGVINPREIKFKSRPYYRYVGSLTTPPCTEGVVWTIVKKVLTVSSEQLSALKGAVHHGYEENARPTQELGGRQVWLYGPMENEKPT</sequence>
<dbReference type="GO" id="GO:0009570">
    <property type="term" value="C:chloroplast stroma"/>
    <property type="evidence" value="ECO:0007669"/>
    <property type="project" value="UniProtKB-SubCell"/>
</dbReference>
<keyword evidence="8 12" id="KW-0862">Zinc</keyword>
<keyword evidence="6 12" id="KW-0479">Metal-binding</keyword>
<keyword evidence="10 12" id="KW-0456">Lyase</keyword>
<proteinExistence type="inferred from homology"/>
<protein>
    <recommendedName>
        <fullName evidence="5 12">Carbonic anhydrase</fullName>
        <ecNumber evidence="5 12">4.2.1.1</ecNumber>
    </recommendedName>
</protein>
<evidence type="ECO:0000256" key="5">
    <source>
        <dbReference type="ARBA" id="ARBA00012925"/>
    </source>
</evidence>
<comment type="similarity">
    <text evidence="4">Belongs to the alpha-class carbonic anhydrase family.</text>
</comment>
<dbReference type="InterPro" id="IPR023561">
    <property type="entry name" value="Carbonic_anhydrase_a-class"/>
</dbReference>